<dbReference type="RefSeq" id="WP_338094254.1">
    <property type="nucleotide sequence ID" value="NZ_JAWDKA010000005.1"/>
</dbReference>
<dbReference type="InterPro" id="IPR050123">
    <property type="entry name" value="Prok_molybdopt-oxidoreductase"/>
</dbReference>
<evidence type="ECO:0000259" key="2">
    <source>
        <dbReference type="Pfam" id="PF00384"/>
    </source>
</evidence>
<accession>A0AAE4MBI4</accession>
<sequence length="439" mass="47836">MTQLVTDIICPFCGTLCDDIEVEVSDDGKKIIKVTNACAIGAEKFLHAQSPDRIVRPRMKQEDGSWKEVTYDEAAKYTAKILCDAKKPLMYGWSSTSCEAQATGHMIAELVGGVVDNTATVCHGPSLIAVHDVGIPSCTLGEVKNRADRVIFWGCNPAHAHPRHMSRYSIFSRGYFTTKGSKSRKIIVVDPRPTDTASVADYHIQIQQGRDYELIDALRVALQEGPLPETVAGVPKEKIYDIARLLKSGRFVTIFFGMGVTHSLGKNHNIDIAIALTADLNKYTKAAIIPMRGHYNVTGSGQVLGWQFGFPFCVDLSRGFARYNPGESSANDLLMRGEVDANFVIGSDPGSHFPFKSVKVINELPSVCIDPHMTPTVAVSKCHVPVALVGIEVGGSCYRMDNVPIESRKVVDPPAGMLTDGEFLELVLTEVQRIKGVAA</sequence>
<dbReference type="Gene3D" id="3.30.200.210">
    <property type="match status" value="1"/>
</dbReference>
<dbReference type="PIRSF" id="PIRSF005646">
    <property type="entry name" value="FwdB"/>
    <property type="match status" value="1"/>
</dbReference>
<gene>
    <name evidence="3" type="primary">fdhF_2</name>
    <name evidence="3" type="ORF">McpAg1_10610</name>
</gene>
<proteinExistence type="predicted"/>
<evidence type="ECO:0000313" key="3">
    <source>
        <dbReference type="EMBL" id="MDV0441850.1"/>
    </source>
</evidence>
<organism evidence="3 4">
    <name type="scientific">Methanorbis furvi</name>
    <dbReference type="NCBI Taxonomy" id="3028299"/>
    <lineage>
        <taxon>Archaea</taxon>
        <taxon>Methanobacteriati</taxon>
        <taxon>Methanobacteriota</taxon>
        <taxon>Stenosarchaea group</taxon>
        <taxon>Methanomicrobia</taxon>
        <taxon>Methanomicrobiales</taxon>
        <taxon>Methanocorpusculaceae</taxon>
        <taxon>Methanorbis</taxon>
    </lineage>
</organism>
<dbReference type="Proteomes" id="UP001273136">
    <property type="component" value="Unassembled WGS sequence"/>
</dbReference>
<dbReference type="Gene3D" id="3.40.50.740">
    <property type="match status" value="1"/>
</dbReference>
<dbReference type="CDD" id="cd02761">
    <property type="entry name" value="MopB_FmdB-FwdB"/>
    <property type="match status" value="1"/>
</dbReference>
<dbReference type="InterPro" id="IPR006656">
    <property type="entry name" value="Mopterin_OxRdtase"/>
</dbReference>
<name>A0AAE4MBI4_9EURY</name>
<dbReference type="EMBL" id="JAWDKA010000005">
    <property type="protein sequence ID" value="MDV0441850.1"/>
    <property type="molecule type" value="Genomic_DNA"/>
</dbReference>
<dbReference type="GO" id="GO:0008863">
    <property type="term" value="F:formate dehydrogenase (NAD+) activity"/>
    <property type="evidence" value="ECO:0007669"/>
    <property type="project" value="UniProtKB-EC"/>
</dbReference>
<dbReference type="GO" id="GO:0022904">
    <property type="term" value="P:respiratory electron transport chain"/>
    <property type="evidence" value="ECO:0007669"/>
    <property type="project" value="TreeGrafter"/>
</dbReference>
<dbReference type="Gene3D" id="3.40.228.10">
    <property type="entry name" value="Dimethylsulfoxide Reductase, domain 2"/>
    <property type="match status" value="2"/>
</dbReference>
<dbReference type="GO" id="GO:0015948">
    <property type="term" value="P:methanogenesis"/>
    <property type="evidence" value="ECO:0007669"/>
    <property type="project" value="InterPro"/>
</dbReference>
<dbReference type="PANTHER" id="PTHR43105">
    <property type="entry name" value="RESPIRATORY NITRATE REDUCTASE"/>
    <property type="match status" value="1"/>
</dbReference>
<dbReference type="PANTHER" id="PTHR43105:SF14">
    <property type="entry name" value="FORMATE DEHYDROGENASE H"/>
    <property type="match status" value="1"/>
</dbReference>
<protein>
    <submittedName>
        <fullName evidence="3">Formate dehydrogenase H</fullName>
        <ecNumber evidence="3">1.17.1.9</ecNumber>
    </submittedName>
</protein>
<dbReference type="InterPro" id="IPR016457">
    <property type="entry name" value="Formylmethanofuran_DH_bsu"/>
</dbReference>
<comment type="caution">
    <text evidence="3">The sequence shown here is derived from an EMBL/GenBank/DDBJ whole genome shotgun (WGS) entry which is preliminary data.</text>
</comment>
<dbReference type="AlphaFoldDB" id="A0AAE4MBI4"/>
<dbReference type="SUPFAM" id="SSF53706">
    <property type="entry name" value="Formate dehydrogenase/DMSO reductase, domains 1-3"/>
    <property type="match status" value="1"/>
</dbReference>
<dbReference type="NCBIfam" id="TIGR03129">
    <property type="entry name" value="one_C_dehyd_B"/>
    <property type="match status" value="1"/>
</dbReference>
<evidence type="ECO:0000256" key="1">
    <source>
        <dbReference type="ARBA" id="ARBA00023002"/>
    </source>
</evidence>
<dbReference type="Pfam" id="PF00384">
    <property type="entry name" value="Molybdopterin"/>
    <property type="match status" value="1"/>
</dbReference>
<feature type="domain" description="Molybdopterin oxidoreductase" evidence="2">
    <location>
        <begin position="53"/>
        <end position="349"/>
    </location>
</feature>
<reference evidence="3" key="1">
    <citation type="submission" date="2023-06" db="EMBL/GenBank/DDBJ databases">
        <title>Genome sequence of Methancorpusculaceae sp. Ag1.</title>
        <authorList>
            <person name="Protasov E."/>
            <person name="Platt K."/>
            <person name="Poehlein A."/>
            <person name="Daniel R."/>
            <person name="Brune A."/>
        </authorList>
    </citation>
    <scope>NUCLEOTIDE SEQUENCE</scope>
    <source>
        <strain evidence="3">Ag1</strain>
    </source>
</reference>
<dbReference type="GO" id="GO:0018493">
    <property type="term" value="F:formylmethanofuran dehydrogenase activity"/>
    <property type="evidence" value="ECO:0007669"/>
    <property type="project" value="InterPro"/>
</dbReference>
<keyword evidence="1 3" id="KW-0560">Oxidoreductase</keyword>
<keyword evidence="4" id="KW-1185">Reference proteome</keyword>
<dbReference type="GO" id="GO:0016020">
    <property type="term" value="C:membrane"/>
    <property type="evidence" value="ECO:0007669"/>
    <property type="project" value="TreeGrafter"/>
</dbReference>
<evidence type="ECO:0000313" key="4">
    <source>
        <dbReference type="Proteomes" id="UP001273136"/>
    </source>
</evidence>
<dbReference type="EC" id="1.17.1.9" evidence="3"/>
<dbReference type="GO" id="GO:0003954">
    <property type="term" value="F:NADH dehydrogenase activity"/>
    <property type="evidence" value="ECO:0007669"/>
    <property type="project" value="TreeGrafter"/>
</dbReference>